<comment type="subcellular location">
    <subcellularLocation>
        <location evidence="1">Golgi apparatus membrane</location>
        <topology evidence="1">Single-pass type II membrane protein</topology>
    </subcellularLocation>
</comment>
<dbReference type="EMBL" id="JALJOQ010000048">
    <property type="protein sequence ID" value="KAK9804642.1"/>
    <property type="molecule type" value="Genomic_DNA"/>
</dbReference>
<feature type="signal peptide" evidence="4">
    <location>
        <begin position="1"/>
        <end position="21"/>
    </location>
</feature>
<organism evidence="6 7">
    <name type="scientific">Symbiochloris irregularis</name>
    <dbReference type="NCBI Taxonomy" id="706552"/>
    <lineage>
        <taxon>Eukaryota</taxon>
        <taxon>Viridiplantae</taxon>
        <taxon>Chlorophyta</taxon>
        <taxon>core chlorophytes</taxon>
        <taxon>Trebouxiophyceae</taxon>
        <taxon>Trebouxiales</taxon>
        <taxon>Trebouxiaceae</taxon>
        <taxon>Symbiochloris</taxon>
    </lineage>
</organism>
<reference evidence="6 7" key="1">
    <citation type="journal article" date="2024" name="Nat. Commun.">
        <title>Phylogenomics reveals the evolutionary origins of lichenization in chlorophyte algae.</title>
        <authorList>
            <person name="Puginier C."/>
            <person name="Libourel C."/>
            <person name="Otte J."/>
            <person name="Skaloud P."/>
            <person name="Haon M."/>
            <person name="Grisel S."/>
            <person name="Petersen M."/>
            <person name="Berrin J.G."/>
            <person name="Delaux P.M."/>
            <person name="Dal Grande F."/>
            <person name="Keller J."/>
        </authorList>
    </citation>
    <scope>NUCLEOTIDE SEQUENCE [LARGE SCALE GENOMIC DNA]</scope>
    <source>
        <strain evidence="6 7">SAG 2036</strain>
    </source>
</reference>
<dbReference type="PANTHER" id="PTHR11062">
    <property type="entry name" value="EXOSTOSIN HEPARAN SULFATE GLYCOSYLTRANSFERASE -RELATED"/>
    <property type="match status" value="1"/>
</dbReference>
<feature type="domain" description="Exostosin GT47" evidence="5">
    <location>
        <begin position="90"/>
        <end position="362"/>
    </location>
</feature>
<comment type="caution">
    <text evidence="6">The sequence shown here is derived from an EMBL/GenBank/DDBJ whole genome shotgun (WGS) entry which is preliminary data.</text>
</comment>
<evidence type="ECO:0000256" key="4">
    <source>
        <dbReference type="SAM" id="SignalP"/>
    </source>
</evidence>
<comment type="similarity">
    <text evidence="2">Belongs to the glycosyltransferase 47 family.</text>
</comment>
<dbReference type="PANTHER" id="PTHR11062:SF281">
    <property type="entry name" value="EXOSTOSIN-LIKE 2"/>
    <property type="match status" value="1"/>
</dbReference>
<keyword evidence="4" id="KW-0732">Signal</keyword>
<name>A0AAW1P9A8_9CHLO</name>
<feature type="chain" id="PRO_5044024946" description="Exostosin GT47 domain-containing protein" evidence="4">
    <location>
        <begin position="22"/>
        <end position="436"/>
    </location>
</feature>
<evidence type="ECO:0000313" key="7">
    <source>
        <dbReference type="Proteomes" id="UP001465755"/>
    </source>
</evidence>
<dbReference type="AlphaFoldDB" id="A0AAW1P9A8"/>
<dbReference type="InterPro" id="IPR040911">
    <property type="entry name" value="Exostosin_GT47"/>
</dbReference>
<dbReference type="GO" id="GO:0000139">
    <property type="term" value="C:Golgi membrane"/>
    <property type="evidence" value="ECO:0007669"/>
    <property type="project" value="UniProtKB-SubCell"/>
</dbReference>
<evidence type="ECO:0000256" key="3">
    <source>
        <dbReference type="ARBA" id="ARBA00023034"/>
    </source>
</evidence>
<dbReference type="Pfam" id="PF03016">
    <property type="entry name" value="Exostosin_GT47"/>
    <property type="match status" value="1"/>
</dbReference>
<sequence length="436" mass="47756">MRLSSLLALAAVALYAPVTGALKQGYSPRPACKIFRLDLATLPKAADGSPAAACSVNHNFTVNLYNGVSYLAATAPVNDPWFQRAEHITAGQHAGPWYVAEALKRGAGVATMEEADKIYVDDYCFFTWWMSYVHSYGGDTSKWPMDQYPGGEMVTLYHSLIKHPRWVASGGKDFVFFMPHPGMDHGPAHPSYNQLICEAFQGATFIVVERMQRLICNDFRQPIVVPYTSNSKTHTCPMTPMPETGLLFYKGRCTPPKDFAAEGIALRHKVVSALPKRDDITVQCSPEAFDPTIQPESHMDLLESMSQHRFSLVLPGDTSSSRRLTDTMLAKSIPVFVGPPFHSLPFSDTVDYRAFAVFINVSSANVFLAGEKAGQPSNYKWHLPAGPTSDRGGSGHPGWLGQSEWYSPAYAGGRSATHAILDEICLSTPQGSVAEE</sequence>
<keyword evidence="7" id="KW-1185">Reference proteome</keyword>
<dbReference type="Proteomes" id="UP001465755">
    <property type="component" value="Unassembled WGS sequence"/>
</dbReference>
<dbReference type="GO" id="GO:0016757">
    <property type="term" value="F:glycosyltransferase activity"/>
    <property type="evidence" value="ECO:0007669"/>
    <property type="project" value="InterPro"/>
</dbReference>
<dbReference type="InterPro" id="IPR004263">
    <property type="entry name" value="Exostosin"/>
</dbReference>
<accession>A0AAW1P9A8</accession>
<keyword evidence="3" id="KW-0333">Golgi apparatus</keyword>
<evidence type="ECO:0000313" key="6">
    <source>
        <dbReference type="EMBL" id="KAK9804642.1"/>
    </source>
</evidence>
<proteinExistence type="inferred from homology"/>
<evidence type="ECO:0000256" key="1">
    <source>
        <dbReference type="ARBA" id="ARBA00004323"/>
    </source>
</evidence>
<protein>
    <recommendedName>
        <fullName evidence="5">Exostosin GT47 domain-containing protein</fullName>
    </recommendedName>
</protein>
<gene>
    <name evidence="6" type="ORF">WJX73_002999</name>
</gene>
<evidence type="ECO:0000259" key="5">
    <source>
        <dbReference type="Pfam" id="PF03016"/>
    </source>
</evidence>
<evidence type="ECO:0000256" key="2">
    <source>
        <dbReference type="ARBA" id="ARBA00010271"/>
    </source>
</evidence>